<accession>A0A518D859</accession>
<evidence type="ECO:0000313" key="1">
    <source>
        <dbReference type="EMBL" id="QDU87671.1"/>
    </source>
</evidence>
<protein>
    <submittedName>
        <fullName evidence="1">Uncharacterized protein</fullName>
    </submittedName>
</protein>
<name>A0A518D859_9BACT</name>
<dbReference type="KEGG" id="pnd:Pla175_10370"/>
<organism evidence="1 2">
    <name type="scientific">Pirellulimonas nuda</name>
    <dbReference type="NCBI Taxonomy" id="2528009"/>
    <lineage>
        <taxon>Bacteria</taxon>
        <taxon>Pseudomonadati</taxon>
        <taxon>Planctomycetota</taxon>
        <taxon>Planctomycetia</taxon>
        <taxon>Pirellulales</taxon>
        <taxon>Lacipirellulaceae</taxon>
        <taxon>Pirellulimonas</taxon>
    </lineage>
</organism>
<dbReference type="Proteomes" id="UP000317429">
    <property type="component" value="Chromosome"/>
</dbReference>
<keyword evidence="2" id="KW-1185">Reference proteome</keyword>
<reference evidence="1 2" key="1">
    <citation type="submission" date="2019-02" db="EMBL/GenBank/DDBJ databases">
        <title>Deep-cultivation of Planctomycetes and their phenomic and genomic characterization uncovers novel biology.</title>
        <authorList>
            <person name="Wiegand S."/>
            <person name="Jogler M."/>
            <person name="Boedeker C."/>
            <person name="Pinto D."/>
            <person name="Vollmers J."/>
            <person name="Rivas-Marin E."/>
            <person name="Kohn T."/>
            <person name="Peeters S.H."/>
            <person name="Heuer A."/>
            <person name="Rast P."/>
            <person name="Oberbeckmann S."/>
            <person name="Bunk B."/>
            <person name="Jeske O."/>
            <person name="Meyerdierks A."/>
            <person name="Storesund J.E."/>
            <person name="Kallscheuer N."/>
            <person name="Luecker S."/>
            <person name="Lage O.M."/>
            <person name="Pohl T."/>
            <person name="Merkel B.J."/>
            <person name="Hornburger P."/>
            <person name="Mueller R.-W."/>
            <person name="Bruemmer F."/>
            <person name="Labrenz M."/>
            <person name="Spormann A.M."/>
            <person name="Op den Camp H."/>
            <person name="Overmann J."/>
            <person name="Amann R."/>
            <person name="Jetten M.S.M."/>
            <person name="Mascher T."/>
            <person name="Medema M.H."/>
            <person name="Devos D.P."/>
            <person name="Kaster A.-K."/>
            <person name="Ovreas L."/>
            <person name="Rohde M."/>
            <person name="Galperin M.Y."/>
            <person name="Jogler C."/>
        </authorList>
    </citation>
    <scope>NUCLEOTIDE SEQUENCE [LARGE SCALE GENOMIC DNA]</scope>
    <source>
        <strain evidence="1 2">Pla175</strain>
    </source>
</reference>
<dbReference type="EMBL" id="CP036291">
    <property type="protein sequence ID" value="QDU87671.1"/>
    <property type="molecule type" value="Genomic_DNA"/>
</dbReference>
<sequence length="168" mass="18804">MPSDWSRKLANVFDAGPAHPLFREIEYDASYNLGGEGVAVPFYLGRLTSRNLFRCEWREVLECLEVFLARETSADGAKIARIEGGARTTLGLLQDEYSRSFGGHNGTPRKQVDAMRYLLKHPNASVTDIAEAAGTTPKQILRQTDTTYSFRLLREAGSRTVSKDCDYH</sequence>
<evidence type="ECO:0000313" key="2">
    <source>
        <dbReference type="Proteomes" id="UP000317429"/>
    </source>
</evidence>
<dbReference type="AlphaFoldDB" id="A0A518D859"/>
<gene>
    <name evidence="1" type="ORF">Pla175_10370</name>
</gene>
<proteinExistence type="predicted"/>